<comment type="caution">
    <text evidence="2">The sequence shown here is derived from an EMBL/GenBank/DDBJ whole genome shotgun (WGS) entry which is preliminary data.</text>
</comment>
<evidence type="ECO:0000256" key="1">
    <source>
        <dbReference type="SAM" id="MobiDB-lite"/>
    </source>
</evidence>
<dbReference type="AlphaFoldDB" id="A0AAV0U826"/>
<dbReference type="Proteomes" id="UP001159659">
    <property type="component" value="Unassembled WGS sequence"/>
</dbReference>
<organism evidence="2 3">
    <name type="scientific">Peronospora farinosa</name>
    <dbReference type="NCBI Taxonomy" id="134698"/>
    <lineage>
        <taxon>Eukaryota</taxon>
        <taxon>Sar</taxon>
        <taxon>Stramenopiles</taxon>
        <taxon>Oomycota</taxon>
        <taxon>Peronosporomycetes</taxon>
        <taxon>Peronosporales</taxon>
        <taxon>Peronosporaceae</taxon>
        <taxon>Peronospora</taxon>
    </lineage>
</organism>
<dbReference type="EMBL" id="CANTFK010000905">
    <property type="protein sequence ID" value="CAI5733070.1"/>
    <property type="molecule type" value="Genomic_DNA"/>
</dbReference>
<protein>
    <submittedName>
        <fullName evidence="2">Uncharacterized protein</fullName>
    </submittedName>
</protein>
<evidence type="ECO:0000313" key="3">
    <source>
        <dbReference type="Proteomes" id="UP001159659"/>
    </source>
</evidence>
<feature type="compositionally biased region" description="Low complexity" evidence="1">
    <location>
        <begin position="79"/>
        <end position="116"/>
    </location>
</feature>
<feature type="region of interest" description="Disordered" evidence="1">
    <location>
        <begin position="37"/>
        <end position="121"/>
    </location>
</feature>
<sequence length="145" mass="15088">MSCERCEVATGVRTHRESECSGVVRVHRQHRVLMDSSRPGMGYEADPCVDAPSSRSLSMPPALSGEGNTLARTSEGLEASTGSSKASSSSLRTPSRSLGPWATPRARAVAAASASPGMTESGSMHAALLGAISTFAVSSRDKWHA</sequence>
<accession>A0AAV0U826</accession>
<proteinExistence type="predicted"/>
<gene>
    <name evidence="2" type="ORF">PFR002_LOCUS7075</name>
</gene>
<name>A0AAV0U826_9STRA</name>
<evidence type="ECO:0000313" key="2">
    <source>
        <dbReference type="EMBL" id="CAI5733070.1"/>
    </source>
</evidence>
<reference evidence="2" key="1">
    <citation type="submission" date="2022-12" db="EMBL/GenBank/DDBJ databases">
        <authorList>
            <person name="Webb A."/>
        </authorList>
    </citation>
    <scope>NUCLEOTIDE SEQUENCE</scope>
    <source>
        <strain evidence="2">Pf2</strain>
    </source>
</reference>